<reference evidence="2 3" key="1">
    <citation type="journal article" date="2013" name="Genome Announc.">
        <title>Draft genome sequence of MKD8, a conjugal recipient Mycobacterium smegmatis strain.</title>
        <authorList>
            <person name="Gray T.A."/>
            <person name="Palumbo M.J."/>
            <person name="Derbyshire K.M."/>
        </authorList>
    </citation>
    <scope>NUCLEOTIDE SEQUENCE [LARGE SCALE GENOMIC DNA]</scope>
    <source>
        <strain evidence="2 3">MKD8</strain>
    </source>
</reference>
<dbReference type="Pfam" id="PF00561">
    <property type="entry name" value="Abhydrolase_1"/>
    <property type="match status" value="1"/>
</dbReference>
<gene>
    <name evidence="2" type="ORF">D806_065620</name>
</gene>
<dbReference type="PANTHER" id="PTHR43194:SF2">
    <property type="entry name" value="PEROXISOMAL MEMBRANE PROTEIN LPX1"/>
    <property type="match status" value="1"/>
</dbReference>
<organism evidence="2 3">
    <name type="scientific">Mycolicibacterium smegmatis (strain MKD8)</name>
    <name type="common">Mycobacterium smegmatis</name>
    <dbReference type="NCBI Taxonomy" id="1214915"/>
    <lineage>
        <taxon>Bacteria</taxon>
        <taxon>Bacillati</taxon>
        <taxon>Actinomycetota</taxon>
        <taxon>Actinomycetes</taxon>
        <taxon>Mycobacteriales</taxon>
        <taxon>Mycobacteriaceae</taxon>
        <taxon>Mycolicibacterium</taxon>
    </lineage>
</organism>
<dbReference type="InterPro" id="IPR029058">
    <property type="entry name" value="AB_hydrolase_fold"/>
</dbReference>
<sequence length="97" mass="10384">MIVPDLRGYGASGLASSRYDKRTTASDLSVLLRYLGLDSAVVVGHDGGARVARRWALDRPSEVSALALLELLVAGNTEAYLRGVLESGAIDEPTFRH</sequence>
<dbReference type="PANTHER" id="PTHR43194">
    <property type="entry name" value="HYDROLASE ALPHA/BETA FOLD FAMILY"/>
    <property type="match status" value="1"/>
</dbReference>
<dbReference type="AlphaFoldDB" id="A0A2U9Q1I7"/>
<proteinExistence type="predicted"/>
<dbReference type="InterPro" id="IPR000073">
    <property type="entry name" value="AB_hydrolase_1"/>
</dbReference>
<keyword evidence="2" id="KW-0378">Hydrolase</keyword>
<dbReference type="Gene3D" id="3.40.50.1820">
    <property type="entry name" value="alpha/beta hydrolase"/>
    <property type="match status" value="1"/>
</dbReference>
<dbReference type="GO" id="GO:0016787">
    <property type="term" value="F:hydrolase activity"/>
    <property type="evidence" value="ECO:0007669"/>
    <property type="project" value="UniProtKB-KW"/>
</dbReference>
<accession>A0A2U9Q1I7</accession>
<dbReference type="SUPFAM" id="SSF53474">
    <property type="entry name" value="alpha/beta-Hydrolases"/>
    <property type="match status" value="1"/>
</dbReference>
<dbReference type="Proteomes" id="UP000011200">
    <property type="component" value="Chromosome"/>
</dbReference>
<name>A0A2U9Q1I7_MYCSE</name>
<reference evidence="3" key="2">
    <citation type="submission" date="2018-03" db="EMBL/GenBank/DDBJ databases">
        <authorList>
            <person name="Derbyshire K."/>
            <person name="Gray T.A."/>
            <person name="Champion M."/>
        </authorList>
    </citation>
    <scope>NUCLEOTIDE SEQUENCE [LARGE SCALE GENOMIC DNA]</scope>
    <source>
        <strain evidence="3">MKD8</strain>
    </source>
</reference>
<dbReference type="InterPro" id="IPR050228">
    <property type="entry name" value="Carboxylesterase_BioH"/>
</dbReference>
<feature type="domain" description="AB hydrolase-1" evidence="1">
    <location>
        <begin position="2"/>
        <end position="71"/>
    </location>
</feature>
<dbReference type="EMBL" id="CP027541">
    <property type="protein sequence ID" value="AWT57495.1"/>
    <property type="molecule type" value="Genomic_DNA"/>
</dbReference>
<protein>
    <submittedName>
        <fullName evidence="2">Epoxide hydrolase</fullName>
    </submittedName>
</protein>
<evidence type="ECO:0000259" key="1">
    <source>
        <dbReference type="Pfam" id="PF00561"/>
    </source>
</evidence>
<evidence type="ECO:0000313" key="2">
    <source>
        <dbReference type="EMBL" id="AWT57495.1"/>
    </source>
</evidence>
<evidence type="ECO:0000313" key="3">
    <source>
        <dbReference type="Proteomes" id="UP000011200"/>
    </source>
</evidence>